<evidence type="ECO:0000256" key="4">
    <source>
        <dbReference type="SAM" id="MobiDB-lite"/>
    </source>
</evidence>
<evidence type="ECO:0000256" key="3">
    <source>
        <dbReference type="ARBA" id="ARBA00022833"/>
    </source>
</evidence>
<dbReference type="InterPro" id="IPR013083">
    <property type="entry name" value="Znf_RING/FYVE/PHD"/>
</dbReference>
<evidence type="ECO:0000256" key="2">
    <source>
        <dbReference type="ARBA" id="ARBA00022771"/>
    </source>
</evidence>
<dbReference type="AlphaFoldDB" id="A0A5B7CV94"/>
<comment type="caution">
    <text evidence="6">The sequence shown here is derived from an EMBL/GenBank/DDBJ whole genome shotgun (WGS) entry which is preliminary data.</text>
</comment>
<feature type="domain" description="Zinc finger PHD-type" evidence="5">
    <location>
        <begin position="5"/>
        <end position="57"/>
    </location>
</feature>
<keyword evidence="3" id="KW-0862">Zinc</keyword>
<organism evidence="6 7">
    <name type="scientific">Portunus trituberculatus</name>
    <name type="common">Swimming crab</name>
    <name type="synonym">Neptunus trituberculatus</name>
    <dbReference type="NCBI Taxonomy" id="210409"/>
    <lineage>
        <taxon>Eukaryota</taxon>
        <taxon>Metazoa</taxon>
        <taxon>Ecdysozoa</taxon>
        <taxon>Arthropoda</taxon>
        <taxon>Crustacea</taxon>
        <taxon>Multicrustacea</taxon>
        <taxon>Malacostraca</taxon>
        <taxon>Eumalacostraca</taxon>
        <taxon>Eucarida</taxon>
        <taxon>Decapoda</taxon>
        <taxon>Pleocyemata</taxon>
        <taxon>Brachyura</taxon>
        <taxon>Eubrachyura</taxon>
        <taxon>Portunoidea</taxon>
        <taxon>Portunidae</taxon>
        <taxon>Portuninae</taxon>
        <taxon>Portunus</taxon>
    </lineage>
</organism>
<evidence type="ECO:0000313" key="6">
    <source>
        <dbReference type="EMBL" id="MPC12624.1"/>
    </source>
</evidence>
<proteinExistence type="predicted"/>
<evidence type="ECO:0000259" key="5">
    <source>
        <dbReference type="SMART" id="SM00249"/>
    </source>
</evidence>
<dbReference type="EMBL" id="VSRR010000226">
    <property type="protein sequence ID" value="MPC12624.1"/>
    <property type="molecule type" value="Genomic_DNA"/>
</dbReference>
<evidence type="ECO:0000256" key="1">
    <source>
        <dbReference type="ARBA" id="ARBA00022723"/>
    </source>
</evidence>
<reference evidence="6 7" key="1">
    <citation type="submission" date="2019-05" db="EMBL/GenBank/DDBJ databases">
        <title>Another draft genome of Portunus trituberculatus and its Hox gene families provides insights of decapod evolution.</title>
        <authorList>
            <person name="Jeong J.-H."/>
            <person name="Song I."/>
            <person name="Kim S."/>
            <person name="Choi T."/>
            <person name="Kim D."/>
            <person name="Ryu S."/>
            <person name="Kim W."/>
        </authorList>
    </citation>
    <scope>NUCLEOTIDE SEQUENCE [LARGE SCALE GENOMIC DNA]</scope>
    <source>
        <tissue evidence="6">Muscle</tissue>
    </source>
</reference>
<evidence type="ECO:0000313" key="7">
    <source>
        <dbReference type="Proteomes" id="UP000324222"/>
    </source>
</evidence>
<protein>
    <recommendedName>
        <fullName evidence="5">Zinc finger PHD-type domain-containing protein</fullName>
    </recommendedName>
</protein>
<accession>A0A5B7CV94</accession>
<dbReference type="SUPFAM" id="SSF57903">
    <property type="entry name" value="FYVE/PHD zinc finger"/>
    <property type="match status" value="1"/>
</dbReference>
<dbReference type="Gene3D" id="3.30.40.10">
    <property type="entry name" value="Zinc/RING finger domain, C3HC4 (zinc finger)"/>
    <property type="match status" value="1"/>
</dbReference>
<feature type="compositionally biased region" description="Basic and acidic residues" evidence="4">
    <location>
        <begin position="85"/>
        <end position="101"/>
    </location>
</feature>
<dbReference type="InterPro" id="IPR019787">
    <property type="entry name" value="Znf_PHD-finger"/>
</dbReference>
<dbReference type="SMART" id="SM00249">
    <property type="entry name" value="PHD"/>
    <property type="match status" value="1"/>
</dbReference>
<dbReference type="GO" id="GO:0008270">
    <property type="term" value="F:zinc ion binding"/>
    <property type="evidence" value="ECO:0007669"/>
    <property type="project" value="UniProtKB-KW"/>
</dbReference>
<gene>
    <name evidence="6" type="ORF">E2C01_005329</name>
</gene>
<dbReference type="InterPro" id="IPR011011">
    <property type="entry name" value="Znf_FYVE_PHD"/>
</dbReference>
<dbReference type="InterPro" id="IPR001965">
    <property type="entry name" value="Znf_PHD"/>
</dbReference>
<dbReference type="InterPro" id="IPR019786">
    <property type="entry name" value="Zinc_finger_PHD-type_CS"/>
</dbReference>
<keyword evidence="1" id="KW-0479">Metal-binding</keyword>
<dbReference type="PROSITE" id="PS01359">
    <property type="entry name" value="ZF_PHD_1"/>
    <property type="match status" value="1"/>
</dbReference>
<keyword evidence="7" id="KW-1185">Reference proteome</keyword>
<name>A0A5B7CV94_PORTR</name>
<feature type="compositionally biased region" description="Polar residues" evidence="4">
    <location>
        <begin position="75"/>
        <end position="84"/>
    </location>
</feature>
<dbReference type="Proteomes" id="UP000324222">
    <property type="component" value="Unassembled WGS sequence"/>
</dbReference>
<dbReference type="Pfam" id="PF00628">
    <property type="entry name" value="PHD"/>
    <property type="match status" value="1"/>
</dbReference>
<feature type="region of interest" description="Disordered" evidence="4">
    <location>
        <begin position="67"/>
        <end position="101"/>
    </location>
</feature>
<sequence length="280" mass="32352">MVLSACGTCEESVASRQKAVACKRCMVWFHATCAGMKDANMKALQFDLLVFLCRRCLNRSIEEWRNEDNDKETKSMQQQSTQTENPKKEAEVQTEKNEDQQEVVEFGRVENQPRKRMMFKKAPVHIIGDSMLRKTPDFLRREVECTNMGGAKIQDVKKKVLEEVKEMEERSLLDPPSIPMLTTAELDNLNITTEELYQECLASQVWKQARVVAVHKKSSKMNLKNYHPISLPSMVGKTLEVLIMRKVFAFLDTHHLLKLRQFEFHQDKSAANLLLLNSME</sequence>
<keyword evidence="2" id="KW-0863">Zinc-finger</keyword>